<evidence type="ECO:0000313" key="8">
    <source>
        <dbReference type="Proteomes" id="UP001206206"/>
    </source>
</evidence>
<reference evidence="7 8" key="1">
    <citation type="submission" date="2022-06" db="EMBL/GenBank/DDBJ databases">
        <title>Draft genome sequence of type strain Streptomyces rubrisoli DSM 42083.</title>
        <authorList>
            <person name="Duangmal K."/>
            <person name="Klaysubun C."/>
        </authorList>
    </citation>
    <scope>NUCLEOTIDE SEQUENCE [LARGE SCALE GENOMIC DNA]</scope>
    <source>
        <strain evidence="7 8">DSM 42083</strain>
    </source>
</reference>
<dbReference type="PROSITE" id="PS00775">
    <property type="entry name" value="GLYCOSYL_HYDROL_F3"/>
    <property type="match status" value="1"/>
</dbReference>
<dbReference type="InterPro" id="IPR036962">
    <property type="entry name" value="Glyco_hydro_3_N_sf"/>
</dbReference>
<dbReference type="Gene3D" id="3.20.20.300">
    <property type="entry name" value="Glycoside hydrolase, family 3, N-terminal domain"/>
    <property type="match status" value="1"/>
</dbReference>
<proteinExistence type="inferred from homology"/>
<comment type="similarity">
    <text evidence="2">Belongs to the glycosyl hydrolase 3 family.</text>
</comment>
<accession>A0ABT1PFS6</accession>
<dbReference type="EC" id="3.2.1.52" evidence="3"/>
<dbReference type="Pfam" id="PF00933">
    <property type="entry name" value="Glyco_hydro_3"/>
    <property type="match status" value="1"/>
</dbReference>
<dbReference type="PANTHER" id="PTHR30480:SF13">
    <property type="entry name" value="BETA-HEXOSAMINIDASE"/>
    <property type="match status" value="1"/>
</dbReference>
<organism evidence="7 8">
    <name type="scientific">Streptantibioticus rubrisoli</name>
    <dbReference type="NCBI Taxonomy" id="1387313"/>
    <lineage>
        <taxon>Bacteria</taxon>
        <taxon>Bacillati</taxon>
        <taxon>Actinomycetota</taxon>
        <taxon>Actinomycetes</taxon>
        <taxon>Kitasatosporales</taxon>
        <taxon>Streptomycetaceae</taxon>
        <taxon>Streptantibioticus</taxon>
    </lineage>
</organism>
<feature type="domain" description="Glycoside hydrolase family 3 N-terminal" evidence="6">
    <location>
        <begin position="9"/>
        <end position="332"/>
    </location>
</feature>
<dbReference type="InterPro" id="IPR050226">
    <property type="entry name" value="NagZ_Beta-hexosaminidase"/>
</dbReference>
<gene>
    <name evidence="7" type="ORF">NON19_13850</name>
</gene>
<dbReference type="EMBL" id="JANFNH010000011">
    <property type="protein sequence ID" value="MCQ4043078.1"/>
    <property type="molecule type" value="Genomic_DNA"/>
</dbReference>
<evidence type="ECO:0000256" key="1">
    <source>
        <dbReference type="ARBA" id="ARBA00001231"/>
    </source>
</evidence>
<sequence length="343" mass="35761">MSRMSAAQRVGQLFMSAVSTSGVTSAESAALSGHDVGSVILMGRSNAGVRSIRNITDQLQSMAPTIDGTKVRLFTAADQEGGKVQILNGPGFSTMPSAVVQGQWPPSRLQAQAAEWGRQLHAAGVNLDLAPIVDVVPASIGTQNQPIGALRREYGDNPTTVARASGAFIHGLTRAGVDATIKHFPGLGLVRGNTDFTANVTDSVTTRNSPNLETFRNGIRAGARFTMVSSATYSRIDPHNLAAFSSVLLRDVLRGDLGFNGVIISDDLGHAVAVRAVPAGDRALRFLAAGGNMILTVDPATVAPMTGAILSRLGSDAALRAHVDDSVRRILTAKMASGLLRCG</sequence>
<comment type="caution">
    <text evidence="7">The sequence shown here is derived from an EMBL/GenBank/DDBJ whole genome shotgun (WGS) entry which is preliminary data.</text>
</comment>
<keyword evidence="5" id="KW-0326">Glycosidase</keyword>
<evidence type="ECO:0000259" key="6">
    <source>
        <dbReference type="Pfam" id="PF00933"/>
    </source>
</evidence>
<evidence type="ECO:0000256" key="3">
    <source>
        <dbReference type="ARBA" id="ARBA00012663"/>
    </source>
</evidence>
<dbReference type="InterPro" id="IPR017853">
    <property type="entry name" value="GH"/>
</dbReference>
<dbReference type="RefSeq" id="WP_255927849.1">
    <property type="nucleotide sequence ID" value="NZ_JANFNH010000011.1"/>
</dbReference>
<dbReference type="Proteomes" id="UP001206206">
    <property type="component" value="Unassembled WGS sequence"/>
</dbReference>
<protein>
    <recommendedName>
        <fullName evidence="3">beta-N-acetylhexosaminidase</fullName>
        <ecNumber evidence="3">3.2.1.52</ecNumber>
    </recommendedName>
</protein>
<evidence type="ECO:0000256" key="2">
    <source>
        <dbReference type="ARBA" id="ARBA00005336"/>
    </source>
</evidence>
<name>A0ABT1PFS6_9ACTN</name>
<dbReference type="SUPFAM" id="SSF51445">
    <property type="entry name" value="(Trans)glycosidases"/>
    <property type="match status" value="1"/>
</dbReference>
<keyword evidence="8" id="KW-1185">Reference proteome</keyword>
<evidence type="ECO:0000313" key="7">
    <source>
        <dbReference type="EMBL" id="MCQ4043078.1"/>
    </source>
</evidence>
<dbReference type="PANTHER" id="PTHR30480">
    <property type="entry name" value="BETA-HEXOSAMINIDASE-RELATED"/>
    <property type="match status" value="1"/>
</dbReference>
<dbReference type="GO" id="GO:0016787">
    <property type="term" value="F:hydrolase activity"/>
    <property type="evidence" value="ECO:0007669"/>
    <property type="project" value="UniProtKB-KW"/>
</dbReference>
<dbReference type="InterPro" id="IPR019800">
    <property type="entry name" value="Glyco_hydro_3_AS"/>
</dbReference>
<evidence type="ECO:0000256" key="5">
    <source>
        <dbReference type="ARBA" id="ARBA00023295"/>
    </source>
</evidence>
<dbReference type="InterPro" id="IPR001764">
    <property type="entry name" value="Glyco_hydro_3_N"/>
</dbReference>
<comment type="catalytic activity">
    <reaction evidence="1">
        <text>Hydrolysis of terminal non-reducing N-acetyl-D-hexosamine residues in N-acetyl-beta-D-hexosaminides.</text>
        <dbReference type="EC" id="3.2.1.52"/>
    </reaction>
</comment>
<evidence type="ECO:0000256" key="4">
    <source>
        <dbReference type="ARBA" id="ARBA00022801"/>
    </source>
</evidence>
<keyword evidence="4 7" id="KW-0378">Hydrolase</keyword>